<evidence type="ECO:0000313" key="1">
    <source>
        <dbReference type="EnsemblMetazoa" id="SMAR011230-PA"/>
    </source>
</evidence>
<dbReference type="Pfam" id="PF07165">
    <property type="entry name" value="DUF1397"/>
    <property type="match status" value="1"/>
</dbReference>
<dbReference type="HOGENOM" id="CLU_1211134_0_0_1"/>
<dbReference type="Proteomes" id="UP000014500">
    <property type="component" value="Unassembled WGS sequence"/>
</dbReference>
<proteinExistence type="predicted"/>
<reference evidence="2" key="1">
    <citation type="submission" date="2011-05" db="EMBL/GenBank/DDBJ databases">
        <authorList>
            <person name="Richards S.R."/>
            <person name="Qu J."/>
            <person name="Jiang H."/>
            <person name="Jhangiani S.N."/>
            <person name="Agravi P."/>
            <person name="Goodspeed R."/>
            <person name="Gross S."/>
            <person name="Mandapat C."/>
            <person name="Jackson L."/>
            <person name="Mathew T."/>
            <person name="Pu L."/>
            <person name="Thornton R."/>
            <person name="Saada N."/>
            <person name="Wilczek-Boney K.B."/>
            <person name="Lee S."/>
            <person name="Kovar C."/>
            <person name="Wu Y."/>
            <person name="Scherer S.E."/>
            <person name="Worley K.C."/>
            <person name="Muzny D.M."/>
            <person name="Gibbs R."/>
        </authorList>
    </citation>
    <scope>NUCLEOTIDE SEQUENCE</scope>
    <source>
        <strain evidence="2">Brora</strain>
    </source>
</reference>
<evidence type="ECO:0000313" key="2">
    <source>
        <dbReference type="Proteomes" id="UP000014500"/>
    </source>
</evidence>
<protein>
    <submittedName>
        <fullName evidence="1">Uncharacterized protein</fullName>
    </submittedName>
</protein>
<keyword evidence="2" id="KW-1185">Reference proteome</keyword>
<organism evidence="1 2">
    <name type="scientific">Strigamia maritima</name>
    <name type="common">European centipede</name>
    <name type="synonym">Geophilus maritimus</name>
    <dbReference type="NCBI Taxonomy" id="126957"/>
    <lineage>
        <taxon>Eukaryota</taxon>
        <taxon>Metazoa</taxon>
        <taxon>Ecdysozoa</taxon>
        <taxon>Arthropoda</taxon>
        <taxon>Myriapoda</taxon>
        <taxon>Chilopoda</taxon>
        <taxon>Pleurostigmophora</taxon>
        <taxon>Geophilomorpha</taxon>
        <taxon>Linotaeniidae</taxon>
        <taxon>Strigamia</taxon>
    </lineage>
</organism>
<sequence>MYRISVVCISDYIIAKMDFRLFLLVFLHCSSALPENLFVGLDLLPAISNDLETQCLADLGFNVSTLRQGIRVCIDEGYESAGSSDDDKIRLSCVDKVVEKCWQKYVDPISRCLPPEAEIVVEQMHRTFFAGFYSWCEDNGRDFRAFWNRHEAACSELRSVYLEECTSILNKIEFQHFQNLFTKNRCKTFMQYRLCHAVDSTQCPVLREAYQSYLSYAYDASPCNQYSDI</sequence>
<dbReference type="AlphaFoldDB" id="T1JBS7"/>
<dbReference type="EnsemblMetazoa" id="SMAR011230-RA">
    <property type="protein sequence ID" value="SMAR011230-PA"/>
    <property type="gene ID" value="SMAR011230"/>
</dbReference>
<accession>T1JBS7</accession>
<name>T1JBS7_STRMM</name>
<dbReference type="EMBL" id="JH432018">
    <property type="status" value="NOT_ANNOTATED_CDS"/>
    <property type="molecule type" value="Genomic_DNA"/>
</dbReference>
<dbReference type="InterPro" id="IPR009832">
    <property type="entry name" value="DUF1397"/>
</dbReference>
<reference evidence="1" key="2">
    <citation type="submission" date="2015-02" db="UniProtKB">
        <authorList>
            <consortium name="EnsemblMetazoa"/>
        </authorList>
    </citation>
    <scope>IDENTIFICATION</scope>
</reference>